<dbReference type="SUPFAM" id="SSF56935">
    <property type="entry name" value="Porins"/>
    <property type="match status" value="1"/>
</dbReference>
<comment type="similarity">
    <text evidence="11 12">Belongs to the TonB-dependent receptor family.</text>
</comment>
<feature type="domain" description="TonB-dependent receptor-like beta-barrel" evidence="14">
    <location>
        <begin position="275"/>
        <end position="699"/>
    </location>
</feature>
<dbReference type="Pfam" id="PF07715">
    <property type="entry name" value="Plug"/>
    <property type="match status" value="1"/>
</dbReference>
<evidence type="ECO:0000256" key="4">
    <source>
        <dbReference type="ARBA" id="ARBA00022496"/>
    </source>
</evidence>
<dbReference type="EMBL" id="AP018818">
    <property type="protein sequence ID" value="BBF72026.1"/>
    <property type="molecule type" value="Genomic_DNA"/>
</dbReference>
<evidence type="ECO:0000256" key="3">
    <source>
        <dbReference type="ARBA" id="ARBA00022452"/>
    </source>
</evidence>
<feature type="signal peptide" evidence="13">
    <location>
        <begin position="1"/>
        <end position="25"/>
    </location>
</feature>
<feature type="domain" description="TonB-dependent receptor plug" evidence="15">
    <location>
        <begin position="47"/>
        <end position="152"/>
    </location>
</feature>
<keyword evidence="6" id="KW-0408">Iron</keyword>
<keyword evidence="9 11" id="KW-0472">Membrane</keyword>
<name>A0ABM7G9K2_9SPHN</name>
<evidence type="ECO:0000256" key="2">
    <source>
        <dbReference type="ARBA" id="ARBA00022448"/>
    </source>
</evidence>
<dbReference type="PROSITE" id="PS52016">
    <property type="entry name" value="TONB_DEPENDENT_REC_3"/>
    <property type="match status" value="1"/>
</dbReference>
<dbReference type="Pfam" id="PF00593">
    <property type="entry name" value="TonB_dep_Rec_b-barrel"/>
    <property type="match status" value="1"/>
</dbReference>
<evidence type="ECO:0000313" key="17">
    <source>
        <dbReference type="Proteomes" id="UP001059971"/>
    </source>
</evidence>
<keyword evidence="5 11" id="KW-0812">Transmembrane</keyword>
<evidence type="ECO:0000256" key="5">
    <source>
        <dbReference type="ARBA" id="ARBA00022692"/>
    </source>
</evidence>
<evidence type="ECO:0000256" key="7">
    <source>
        <dbReference type="ARBA" id="ARBA00023065"/>
    </source>
</evidence>
<evidence type="ECO:0000256" key="13">
    <source>
        <dbReference type="SAM" id="SignalP"/>
    </source>
</evidence>
<proteinExistence type="inferred from homology"/>
<keyword evidence="10 11" id="KW-0998">Cell outer membrane</keyword>
<accession>A0ABM7G9K2</accession>
<evidence type="ECO:0000259" key="15">
    <source>
        <dbReference type="Pfam" id="PF07715"/>
    </source>
</evidence>
<dbReference type="Proteomes" id="UP001059971">
    <property type="component" value="Chromosome 2"/>
</dbReference>
<evidence type="ECO:0000256" key="8">
    <source>
        <dbReference type="ARBA" id="ARBA00023077"/>
    </source>
</evidence>
<evidence type="ECO:0000313" key="16">
    <source>
        <dbReference type="EMBL" id="BBF72026.1"/>
    </source>
</evidence>
<dbReference type="InterPro" id="IPR036942">
    <property type="entry name" value="Beta-barrel_TonB_sf"/>
</dbReference>
<evidence type="ECO:0000256" key="10">
    <source>
        <dbReference type="ARBA" id="ARBA00023237"/>
    </source>
</evidence>
<feature type="chain" id="PRO_5045982461" evidence="13">
    <location>
        <begin position="26"/>
        <end position="739"/>
    </location>
</feature>
<keyword evidence="2 11" id="KW-0813">Transport</keyword>
<keyword evidence="17" id="KW-1185">Reference proteome</keyword>
<keyword evidence="8 12" id="KW-0798">TonB box</keyword>
<dbReference type="Gene3D" id="2.40.170.20">
    <property type="entry name" value="TonB-dependent receptor, beta-barrel domain"/>
    <property type="match status" value="1"/>
</dbReference>
<reference evidence="16" key="1">
    <citation type="submission" date="2018-07" db="EMBL/GenBank/DDBJ databases">
        <title>Complete genome sequence of Sphingomonas bisphenolicum strain AO1, a bisphenol A degradative bacterium isolated from Japanese farm field.</title>
        <authorList>
            <person name="Murakami M."/>
            <person name="Koh M."/>
            <person name="Koba S."/>
            <person name="Matsumura Y."/>
        </authorList>
    </citation>
    <scope>NUCLEOTIDE SEQUENCE</scope>
    <source>
        <strain evidence="16">AO1</strain>
    </source>
</reference>
<keyword evidence="13" id="KW-0732">Signal</keyword>
<dbReference type="InterPro" id="IPR000531">
    <property type="entry name" value="Beta-barrel_TonB"/>
</dbReference>
<comment type="subcellular location">
    <subcellularLocation>
        <location evidence="1 11">Cell outer membrane</location>
        <topology evidence="1 11">Multi-pass membrane protein</topology>
    </subcellularLocation>
</comment>
<dbReference type="PANTHER" id="PTHR32552:SF81">
    <property type="entry name" value="TONB-DEPENDENT OUTER MEMBRANE RECEPTOR"/>
    <property type="match status" value="1"/>
</dbReference>
<dbReference type="PANTHER" id="PTHR32552">
    <property type="entry name" value="FERRICHROME IRON RECEPTOR-RELATED"/>
    <property type="match status" value="1"/>
</dbReference>
<evidence type="ECO:0000256" key="9">
    <source>
        <dbReference type="ARBA" id="ARBA00023136"/>
    </source>
</evidence>
<protein>
    <submittedName>
        <fullName evidence="16">TonB-dependent receptor</fullName>
    </submittedName>
</protein>
<gene>
    <name evidence="16" type="primary">fyuA_5</name>
    <name evidence="16" type="ORF">SBA_ch2_5590</name>
</gene>
<organism evidence="16 17">
    <name type="scientific">Sphingomonas bisphenolicum</name>
    <dbReference type="NCBI Taxonomy" id="296544"/>
    <lineage>
        <taxon>Bacteria</taxon>
        <taxon>Pseudomonadati</taxon>
        <taxon>Pseudomonadota</taxon>
        <taxon>Alphaproteobacteria</taxon>
        <taxon>Sphingomonadales</taxon>
        <taxon>Sphingomonadaceae</taxon>
        <taxon>Sphingomonas</taxon>
    </lineage>
</organism>
<dbReference type="InterPro" id="IPR039426">
    <property type="entry name" value="TonB-dep_rcpt-like"/>
</dbReference>
<keyword evidence="4" id="KW-0410">Iron transport</keyword>
<evidence type="ECO:0000256" key="1">
    <source>
        <dbReference type="ARBA" id="ARBA00004571"/>
    </source>
</evidence>
<evidence type="ECO:0000259" key="14">
    <source>
        <dbReference type="Pfam" id="PF00593"/>
    </source>
</evidence>
<keyword evidence="3 11" id="KW-1134">Transmembrane beta strand</keyword>
<keyword evidence="16" id="KW-0675">Receptor</keyword>
<evidence type="ECO:0000256" key="12">
    <source>
        <dbReference type="RuleBase" id="RU003357"/>
    </source>
</evidence>
<evidence type="ECO:0000256" key="6">
    <source>
        <dbReference type="ARBA" id="ARBA00023004"/>
    </source>
</evidence>
<keyword evidence="7" id="KW-0406">Ion transport</keyword>
<sequence length="739" mass="79927">MNKACFRVALLTTVIYVAITPTADAQQVAAPADGEIIVTAQKRSESLQKAAIAVHALQPADLEKSGIRNALDLQYIDPAVKVVPSIQPNIAIRGLGTANFNPGVDPSVAFNQDGIYLSTPNALTPVLFDIERVEAVLGPQGTLYGRNSNGGTINFITSRPTFELGGYVRAGAGNYGAINSEGALNLPLSDTVALRVAGGSDHHDAYNDNGTNDVRSFAGRAKLLFAPGDLFTALLTVDAASRKSHATSYDGSCPPDLDNVPACAATPYRPWSGLLPSQPIGHGNTTIYGASAEFNYDLGWADLISLTGYKVTDWRNSTTAGWYGGVDNFDFIQNTKDKFFTQEIRLSGAPGSPFGWVLGGYYSHLKQTALTQSNYVQNTFAPDDFYQAFPLTDSTAKSAALFADLTLPVPWLDGFSLVGGLRYTHETKSAEGLVEAGTISTGTAFPGTLATSGKTSLDRLTWKAGFKYQATPNNLLFFTASTGFKSGGINVLPPEAASLITYAPELITAYEIGSKNMFFNNRLQLNASLFRYDYKNYQAYVFWRPGAGAPSTILNGTFFPIVNSQSATFKGGEFSARWRPSRNNNLGISLNLLDNKFDDFLLELPYSAPVDFSHTPVFLSPRSTIRIDYERGVDLANGDRLAAGADVSFVSHQIAQGSYANAAGDTLLYRVPSYHKTNANLSYTVRKMDLTISAFIRNIENKAVVNSVASGFPIPENYFQVNYRLDAPRTYGFSLRKSF</sequence>
<evidence type="ECO:0000256" key="11">
    <source>
        <dbReference type="PROSITE-ProRule" id="PRU01360"/>
    </source>
</evidence>
<dbReference type="InterPro" id="IPR012910">
    <property type="entry name" value="Plug_dom"/>
</dbReference>